<dbReference type="EMBL" id="GBRH01165797">
    <property type="protein sequence ID" value="JAE32099.1"/>
    <property type="molecule type" value="Transcribed_RNA"/>
</dbReference>
<accession>A0A0A9H8J9</accession>
<proteinExistence type="predicted"/>
<reference evidence="1" key="2">
    <citation type="journal article" date="2015" name="Data Brief">
        <title>Shoot transcriptome of the giant reed, Arundo donax.</title>
        <authorList>
            <person name="Barrero R.A."/>
            <person name="Guerrero F.D."/>
            <person name="Moolhuijzen P."/>
            <person name="Goolsby J.A."/>
            <person name="Tidwell J."/>
            <person name="Bellgard S.E."/>
            <person name="Bellgard M.I."/>
        </authorList>
    </citation>
    <scope>NUCLEOTIDE SEQUENCE</scope>
    <source>
        <tissue evidence="1">Shoot tissue taken approximately 20 cm above the soil surface</tissue>
    </source>
</reference>
<name>A0A0A9H8J9_ARUDO</name>
<sequence>MFFMTAFRSSLALVALDFVADAVFGELFGEHCPLLLTFLGEHCTLLLTSFEFPILWRCSRQHTALPFPPSGV</sequence>
<organism evidence="1">
    <name type="scientific">Arundo donax</name>
    <name type="common">Giant reed</name>
    <name type="synonym">Donax arundinaceus</name>
    <dbReference type="NCBI Taxonomy" id="35708"/>
    <lineage>
        <taxon>Eukaryota</taxon>
        <taxon>Viridiplantae</taxon>
        <taxon>Streptophyta</taxon>
        <taxon>Embryophyta</taxon>
        <taxon>Tracheophyta</taxon>
        <taxon>Spermatophyta</taxon>
        <taxon>Magnoliopsida</taxon>
        <taxon>Liliopsida</taxon>
        <taxon>Poales</taxon>
        <taxon>Poaceae</taxon>
        <taxon>PACMAD clade</taxon>
        <taxon>Arundinoideae</taxon>
        <taxon>Arundineae</taxon>
        <taxon>Arundo</taxon>
    </lineage>
</organism>
<dbReference type="AlphaFoldDB" id="A0A0A9H8J9"/>
<protein>
    <submittedName>
        <fullName evidence="1">Uncharacterized protein</fullName>
    </submittedName>
</protein>
<reference evidence="1" key="1">
    <citation type="submission" date="2014-09" db="EMBL/GenBank/DDBJ databases">
        <authorList>
            <person name="Magalhaes I.L.F."/>
            <person name="Oliveira U."/>
            <person name="Santos F.R."/>
            <person name="Vidigal T.H.D.A."/>
            <person name="Brescovit A.D."/>
            <person name="Santos A.J."/>
        </authorList>
    </citation>
    <scope>NUCLEOTIDE SEQUENCE</scope>
    <source>
        <tissue evidence="1">Shoot tissue taken approximately 20 cm above the soil surface</tissue>
    </source>
</reference>
<evidence type="ECO:0000313" key="1">
    <source>
        <dbReference type="EMBL" id="JAE32099.1"/>
    </source>
</evidence>